<evidence type="ECO:0000313" key="2">
    <source>
        <dbReference type="EMBL" id="SBT73487.1"/>
    </source>
</evidence>
<accession>A0A1C3KI72</accession>
<evidence type="ECO:0000256" key="1">
    <source>
        <dbReference type="SAM" id="Phobius"/>
    </source>
</evidence>
<keyword evidence="1" id="KW-1133">Transmembrane helix</keyword>
<dbReference type="AlphaFoldDB" id="A0A1C3KI72"/>
<gene>
    <name evidence="2" type="primary">PowCR01_000120400</name>
    <name evidence="2" type="ORF">POWCR01_000120400</name>
</gene>
<dbReference type="OrthoDB" id="386202at2759"/>
<dbReference type="Proteomes" id="UP000243200">
    <property type="component" value="Unassembled WGS sequence"/>
</dbReference>
<dbReference type="VEuPathDB" id="PlasmoDB:POWCR01_000120400"/>
<keyword evidence="1" id="KW-0812">Transmembrane</keyword>
<proteinExistence type="predicted"/>
<evidence type="ECO:0000313" key="3">
    <source>
        <dbReference type="Proteomes" id="UP000243200"/>
    </source>
</evidence>
<dbReference type="EMBL" id="FLRJ01000388">
    <property type="protein sequence ID" value="SBT73487.1"/>
    <property type="molecule type" value="Genomic_DNA"/>
</dbReference>
<organism evidence="2 3">
    <name type="scientific">Plasmodium ovale</name>
    <name type="common">malaria parasite P. ovale</name>
    <dbReference type="NCBI Taxonomy" id="36330"/>
    <lineage>
        <taxon>Eukaryota</taxon>
        <taxon>Sar</taxon>
        <taxon>Alveolata</taxon>
        <taxon>Apicomplexa</taxon>
        <taxon>Aconoidasida</taxon>
        <taxon>Haemosporida</taxon>
        <taxon>Plasmodiidae</taxon>
        <taxon>Plasmodium</taxon>
        <taxon>Plasmodium (Plasmodium)</taxon>
    </lineage>
</organism>
<sequence>MTPNNVTAEERYGFFEMFDQYATKESSAVTSSKTESYCDSFLNDHIFTHIGSPKEFCKKFKRLYDILIITNRQGKENGEFDKYDCAFLNYWLNDKLRGANADTTISIENFYHKSKAADGNSFKSKLLDKKLYNIEKHDLENMRRLYNLYNIKSKVSDTMAEGITQEESALCLSYTKECYEKYRDAIINCRDGCFFFYSVLTEFKNKYKEFSYYTSTSNYCKSEELFDLPDYETVLKEHKSGPFKKIITLPVLFPLLGMFFILIFSDTVNKNTCFNLTSFRQKAFEKIKSTKNMLLGARERSIELLSYTSDNDNIIGDHEEYSIRYFSVGNY</sequence>
<protein>
    <recommendedName>
        <fullName evidence="4">PIR protein</fullName>
    </recommendedName>
</protein>
<keyword evidence="1" id="KW-0472">Membrane</keyword>
<feature type="transmembrane region" description="Helical" evidence="1">
    <location>
        <begin position="246"/>
        <end position="265"/>
    </location>
</feature>
<reference evidence="2 3" key="1">
    <citation type="submission" date="2016-06" db="EMBL/GenBank/DDBJ databases">
        <authorList>
            <consortium name="Pathogen Informatics"/>
        </authorList>
    </citation>
    <scope>NUCLEOTIDE SEQUENCE [LARGE SCALE GENOMIC DNA]</scope>
</reference>
<dbReference type="VEuPathDB" id="PlasmoDB:PocGH01_00189000"/>
<name>A0A1C3KI72_PLAOA</name>
<evidence type="ECO:0008006" key="4">
    <source>
        <dbReference type="Google" id="ProtNLM"/>
    </source>
</evidence>